<sequence length="197" mass="22211">MAFRPPAVARGDTPPSPLFRNKPSAYHVSAHAAVSVTGYVTPHRGRGVILFRIVIRSVFTRRSDRGGRREIPENIRICIDRALAKDGKNFLSGYLERSLLEKSKHAGRHSTFGVLRGGRSYAIACNEIERRTNIKMKSGSYRNSERTVRSGPRTKRVLERATLITTPRDERPRRRLRASPATAAARLGQRRLMLILI</sequence>
<gene>
    <name evidence="1" type="ORF">EVAR_33202_1</name>
</gene>
<protein>
    <submittedName>
        <fullName evidence="1">Uncharacterized protein</fullName>
    </submittedName>
</protein>
<evidence type="ECO:0000313" key="2">
    <source>
        <dbReference type="Proteomes" id="UP000299102"/>
    </source>
</evidence>
<dbReference type="EMBL" id="BGZK01000464">
    <property type="protein sequence ID" value="GBP45097.1"/>
    <property type="molecule type" value="Genomic_DNA"/>
</dbReference>
<dbReference type="Proteomes" id="UP000299102">
    <property type="component" value="Unassembled WGS sequence"/>
</dbReference>
<name>A0A4C1W4U2_EUMVA</name>
<dbReference type="AlphaFoldDB" id="A0A4C1W4U2"/>
<comment type="caution">
    <text evidence="1">The sequence shown here is derived from an EMBL/GenBank/DDBJ whole genome shotgun (WGS) entry which is preliminary data.</text>
</comment>
<evidence type="ECO:0000313" key="1">
    <source>
        <dbReference type="EMBL" id="GBP45097.1"/>
    </source>
</evidence>
<reference evidence="1 2" key="1">
    <citation type="journal article" date="2019" name="Commun. Biol.">
        <title>The bagworm genome reveals a unique fibroin gene that provides high tensile strength.</title>
        <authorList>
            <person name="Kono N."/>
            <person name="Nakamura H."/>
            <person name="Ohtoshi R."/>
            <person name="Tomita M."/>
            <person name="Numata K."/>
            <person name="Arakawa K."/>
        </authorList>
    </citation>
    <scope>NUCLEOTIDE SEQUENCE [LARGE SCALE GENOMIC DNA]</scope>
</reference>
<keyword evidence="2" id="KW-1185">Reference proteome</keyword>
<accession>A0A4C1W4U2</accession>
<proteinExistence type="predicted"/>
<organism evidence="1 2">
    <name type="scientific">Eumeta variegata</name>
    <name type="common">Bagworm moth</name>
    <name type="synonym">Eumeta japonica</name>
    <dbReference type="NCBI Taxonomy" id="151549"/>
    <lineage>
        <taxon>Eukaryota</taxon>
        <taxon>Metazoa</taxon>
        <taxon>Ecdysozoa</taxon>
        <taxon>Arthropoda</taxon>
        <taxon>Hexapoda</taxon>
        <taxon>Insecta</taxon>
        <taxon>Pterygota</taxon>
        <taxon>Neoptera</taxon>
        <taxon>Endopterygota</taxon>
        <taxon>Lepidoptera</taxon>
        <taxon>Glossata</taxon>
        <taxon>Ditrysia</taxon>
        <taxon>Tineoidea</taxon>
        <taxon>Psychidae</taxon>
        <taxon>Oiketicinae</taxon>
        <taxon>Eumeta</taxon>
    </lineage>
</organism>